<dbReference type="SUPFAM" id="SSF53850">
    <property type="entry name" value="Periplasmic binding protein-like II"/>
    <property type="match status" value="1"/>
</dbReference>
<dbReference type="EMBL" id="CP043538">
    <property type="protein sequence ID" value="QGY01893.1"/>
    <property type="molecule type" value="Genomic_DNA"/>
</dbReference>
<name>A0A6B9FGM6_9HYPH</name>
<dbReference type="CDD" id="cd08474">
    <property type="entry name" value="PBP2_CrgA_like_5"/>
    <property type="match status" value="1"/>
</dbReference>
<evidence type="ECO:0000256" key="2">
    <source>
        <dbReference type="ARBA" id="ARBA00023015"/>
    </source>
</evidence>
<keyword evidence="2" id="KW-0805">Transcription regulation</keyword>
<dbReference type="PANTHER" id="PTHR30537">
    <property type="entry name" value="HTH-TYPE TRANSCRIPTIONAL REGULATOR"/>
    <property type="match status" value="1"/>
</dbReference>
<dbReference type="InterPro" id="IPR036388">
    <property type="entry name" value="WH-like_DNA-bd_sf"/>
</dbReference>
<dbReference type="InterPro" id="IPR005119">
    <property type="entry name" value="LysR_subst-bd"/>
</dbReference>
<reference evidence="6 7" key="2">
    <citation type="journal article" date="2013" name="Genome Announc.">
        <title>Draft Genome Sequence of Methylobacterium mesophilicum Strain SR1.6/6, Isolated from Citrus sinensis.</title>
        <authorList>
            <person name="Marinho Almeida D."/>
            <person name="Dini-Andreote F."/>
            <person name="Camargo Neves A.A."/>
            <person name="Juca Ramos R.T."/>
            <person name="Andreote F.D."/>
            <person name="Carneiro A.R."/>
            <person name="Oliveira de Souza Lima A."/>
            <person name="Caracciolo Gomes de Sa P.H."/>
            <person name="Ribeiro Barbosa M.S."/>
            <person name="Araujo W.L."/>
            <person name="Silva A."/>
        </authorList>
    </citation>
    <scope>NUCLEOTIDE SEQUENCE [LARGE SCALE GENOMIC DNA]</scope>
    <source>
        <strain evidence="6 7">SR1.6/6</strain>
    </source>
</reference>
<dbReference type="InterPro" id="IPR000847">
    <property type="entry name" value="LysR_HTH_N"/>
</dbReference>
<organism evidence="6 7">
    <name type="scientific">Methylobacterium mesophilicum SR1.6/6</name>
    <dbReference type="NCBI Taxonomy" id="908290"/>
    <lineage>
        <taxon>Bacteria</taxon>
        <taxon>Pseudomonadati</taxon>
        <taxon>Pseudomonadota</taxon>
        <taxon>Alphaproteobacteria</taxon>
        <taxon>Hyphomicrobiales</taxon>
        <taxon>Methylobacteriaceae</taxon>
        <taxon>Methylobacterium</taxon>
    </lineage>
</organism>
<dbReference type="Proteomes" id="UP000012488">
    <property type="component" value="Chromosome"/>
</dbReference>
<dbReference type="OrthoDB" id="9813056at2"/>
<dbReference type="GO" id="GO:0003700">
    <property type="term" value="F:DNA-binding transcription factor activity"/>
    <property type="evidence" value="ECO:0007669"/>
    <property type="project" value="InterPro"/>
</dbReference>
<dbReference type="Pfam" id="PF00126">
    <property type="entry name" value="HTH_1"/>
    <property type="match status" value="1"/>
</dbReference>
<evidence type="ECO:0000313" key="6">
    <source>
        <dbReference type="EMBL" id="QGY01893.1"/>
    </source>
</evidence>
<dbReference type="AlphaFoldDB" id="A0A6B9FGM6"/>
<evidence type="ECO:0000256" key="3">
    <source>
        <dbReference type="ARBA" id="ARBA00023125"/>
    </source>
</evidence>
<dbReference type="KEGG" id="mmes:MMSR116_08380"/>
<dbReference type="FunFam" id="3.40.190.290:FF:000012">
    <property type="entry name" value="Transcriptional regulator, LysR family"/>
    <property type="match status" value="1"/>
</dbReference>
<keyword evidence="4" id="KW-0804">Transcription</keyword>
<evidence type="ECO:0000313" key="7">
    <source>
        <dbReference type="Proteomes" id="UP000012488"/>
    </source>
</evidence>
<dbReference type="Gene3D" id="3.40.190.290">
    <property type="match status" value="1"/>
</dbReference>
<dbReference type="RefSeq" id="WP_010685651.1">
    <property type="nucleotide sequence ID" value="NZ_CP043538.1"/>
</dbReference>
<evidence type="ECO:0000256" key="1">
    <source>
        <dbReference type="ARBA" id="ARBA00009437"/>
    </source>
</evidence>
<dbReference type="InterPro" id="IPR058163">
    <property type="entry name" value="LysR-type_TF_proteobact-type"/>
</dbReference>
<proteinExistence type="inferred from homology"/>
<dbReference type="PRINTS" id="PR00039">
    <property type="entry name" value="HTHLYSR"/>
</dbReference>
<dbReference type="Gene3D" id="1.10.10.10">
    <property type="entry name" value="Winged helix-like DNA-binding domain superfamily/Winged helix DNA-binding domain"/>
    <property type="match status" value="1"/>
</dbReference>
<dbReference type="PANTHER" id="PTHR30537:SF1">
    <property type="entry name" value="HTH-TYPE TRANSCRIPTIONAL REGULATOR PGRR"/>
    <property type="match status" value="1"/>
</dbReference>
<dbReference type="SUPFAM" id="SSF46785">
    <property type="entry name" value="Winged helix' DNA-binding domain"/>
    <property type="match status" value="1"/>
</dbReference>
<protein>
    <submittedName>
        <fullName evidence="6">LysR family transcriptional regulator</fullName>
    </submittedName>
</protein>
<reference evidence="6 7" key="1">
    <citation type="journal article" date="2012" name="Genet. Mol. Biol.">
        <title>Analysis of 16S rRNA and mxaF genes revealing insights into Methylobacterium niche-specific plant association.</title>
        <authorList>
            <person name="Dourado M.N."/>
            <person name="Andreote F.D."/>
            <person name="Dini-Andreote F."/>
            <person name="Conti R."/>
            <person name="Araujo J.M."/>
            <person name="Araujo W.L."/>
        </authorList>
    </citation>
    <scope>NUCLEOTIDE SEQUENCE [LARGE SCALE GENOMIC DNA]</scope>
    <source>
        <strain evidence="6 7">SR1.6/6</strain>
    </source>
</reference>
<evidence type="ECO:0000256" key="4">
    <source>
        <dbReference type="ARBA" id="ARBA00023163"/>
    </source>
</evidence>
<keyword evidence="3" id="KW-0238">DNA-binding</keyword>
<dbReference type="FunFam" id="1.10.10.10:FF:000001">
    <property type="entry name" value="LysR family transcriptional regulator"/>
    <property type="match status" value="1"/>
</dbReference>
<evidence type="ECO:0000259" key="5">
    <source>
        <dbReference type="PROSITE" id="PS50931"/>
    </source>
</evidence>
<dbReference type="Pfam" id="PF03466">
    <property type="entry name" value="LysR_substrate"/>
    <property type="match status" value="1"/>
</dbReference>
<feature type="domain" description="HTH lysR-type" evidence="5">
    <location>
        <begin position="4"/>
        <end position="61"/>
    </location>
</feature>
<dbReference type="InterPro" id="IPR036390">
    <property type="entry name" value="WH_DNA-bd_sf"/>
</dbReference>
<comment type="similarity">
    <text evidence="1">Belongs to the LysR transcriptional regulatory family.</text>
</comment>
<dbReference type="PROSITE" id="PS50931">
    <property type="entry name" value="HTH_LYSR"/>
    <property type="match status" value="1"/>
</dbReference>
<gene>
    <name evidence="6" type="ORF">MMSR116_08380</name>
</gene>
<accession>A0A6B9FGM6</accession>
<sequence length="296" mass="32171">MARENLNDLLAFVTVAQERSFTRAAPKLGVTQSALSHAMNGLEERLGVRLLNRSTRSVAPTEAGERLLRIVGPQFEGIEADLAALTEMREKPAGTVRISSGDHAAGILLPALERLVPEYPDIKVEVIVDNGLTDIVAGRFDAGVRLGEAVEKDMIATRIGPEMRMAVVGSPAYLKGRGKPRVPQDLTDHSCINIHLASYGGHYAWEFEKGGQEVKVRVEGPLAFNAIDLNRKAALAGLGLAYVPEDLVLVDIAEGRLTHVLADWCPPFPGYHLYYPSRRQASPAFAVVVEALRHRG</sequence>
<dbReference type="GO" id="GO:0006351">
    <property type="term" value="P:DNA-templated transcription"/>
    <property type="evidence" value="ECO:0007669"/>
    <property type="project" value="TreeGrafter"/>
</dbReference>
<dbReference type="GO" id="GO:0043565">
    <property type="term" value="F:sequence-specific DNA binding"/>
    <property type="evidence" value="ECO:0007669"/>
    <property type="project" value="TreeGrafter"/>
</dbReference>